<proteinExistence type="predicted"/>
<protein>
    <submittedName>
        <fullName evidence="1">Uncharacterized protein</fullName>
    </submittedName>
</protein>
<accession>A0AAN6NF22</accession>
<name>A0AAN6NF22_9PEZI</name>
<gene>
    <name evidence="1" type="ORF">QBC46DRAFT_337966</name>
</gene>
<evidence type="ECO:0000313" key="1">
    <source>
        <dbReference type="EMBL" id="KAK3943919.1"/>
    </source>
</evidence>
<evidence type="ECO:0000313" key="2">
    <source>
        <dbReference type="Proteomes" id="UP001303473"/>
    </source>
</evidence>
<organism evidence="1 2">
    <name type="scientific">Diplogelasinospora grovesii</name>
    <dbReference type="NCBI Taxonomy" id="303347"/>
    <lineage>
        <taxon>Eukaryota</taxon>
        <taxon>Fungi</taxon>
        <taxon>Dikarya</taxon>
        <taxon>Ascomycota</taxon>
        <taxon>Pezizomycotina</taxon>
        <taxon>Sordariomycetes</taxon>
        <taxon>Sordariomycetidae</taxon>
        <taxon>Sordariales</taxon>
        <taxon>Diplogelasinosporaceae</taxon>
        <taxon>Diplogelasinospora</taxon>
    </lineage>
</organism>
<dbReference type="EMBL" id="MU853762">
    <property type="protein sequence ID" value="KAK3943919.1"/>
    <property type="molecule type" value="Genomic_DNA"/>
</dbReference>
<keyword evidence="2" id="KW-1185">Reference proteome</keyword>
<sequence>MVEDLDLLATVTRVRLALIQSQIRDKSVSAVAPSNTPVVRRRRRSTVTAVYSGSKDGVPLFTKQRVVRVVP</sequence>
<reference evidence="2" key="1">
    <citation type="journal article" date="2023" name="Mol. Phylogenet. Evol.">
        <title>Genome-scale phylogeny and comparative genomics of the fungal order Sordariales.</title>
        <authorList>
            <person name="Hensen N."/>
            <person name="Bonometti L."/>
            <person name="Westerberg I."/>
            <person name="Brannstrom I.O."/>
            <person name="Guillou S."/>
            <person name="Cros-Aarteil S."/>
            <person name="Calhoun S."/>
            <person name="Haridas S."/>
            <person name="Kuo A."/>
            <person name="Mondo S."/>
            <person name="Pangilinan J."/>
            <person name="Riley R."/>
            <person name="LaButti K."/>
            <person name="Andreopoulos B."/>
            <person name="Lipzen A."/>
            <person name="Chen C."/>
            <person name="Yan M."/>
            <person name="Daum C."/>
            <person name="Ng V."/>
            <person name="Clum A."/>
            <person name="Steindorff A."/>
            <person name="Ohm R.A."/>
            <person name="Martin F."/>
            <person name="Silar P."/>
            <person name="Natvig D.O."/>
            <person name="Lalanne C."/>
            <person name="Gautier V."/>
            <person name="Ament-Velasquez S.L."/>
            <person name="Kruys A."/>
            <person name="Hutchinson M.I."/>
            <person name="Powell A.J."/>
            <person name="Barry K."/>
            <person name="Miller A.N."/>
            <person name="Grigoriev I.V."/>
            <person name="Debuchy R."/>
            <person name="Gladieux P."/>
            <person name="Hiltunen Thoren M."/>
            <person name="Johannesson H."/>
        </authorList>
    </citation>
    <scope>NUCLEOTIDE SEQUENCE [LARGE SCALE GENOMIC DNA]</scope>
    <source>
        <strain evidence="2">CBS 340.73</strain>
    </source>
</reference>
<comment type="caution">
    <text evidence="1">The sequence shown here is derived from an EMBL/GenBank/DDBJ whole genome shotgun (WGS) entry which is preliminary data.</text>
</comment>
<dbReference type="AlphaFoldDB" id="A0AAN6NF22"/>
<dbReference type="Proteomes" id="UP001303473">
    <property type="component" value="Unassembled WGS sequence"/>
</dbReference>